<reference evidence="11 12" key="1">
    <citation type="submission" date="2016-10" db="EMBL/GenBank/DDBJ databases">
        <title>The genome of Paramicrosporidium saccamoebae is the missing link in understanding Cryptomycota and Microsporidia evolution.</title>
        <authorList>
            <person name="Quandt C.A."/>
            <person name="Beaudet D."/>
            <person name="Corsaro D."/>
            <person name="Michel R."/>
            <person name="Corradi N."/>
            <person name="James T."/>
        </authorList>
    </citation>
    <scope>NUCLEOTIDE SEQUENCE [LARGE SCALE GENOMIC DNA]</scope>
    <source>
        <strain evidence="11 12">KSL3</strain>
    </source>
</reference>
<protein>
    <recommendedName>
        <fullName evidence="3">Elongation factor 2</fullName>
    </recommendedName>
</protein>
<keyword evidence="5 11" id="KW-0251">Elongation factor</keyword>
<accession>A0A2H9TG09</accession>
<dbReference type="Gene3D" id="3.30.230.10">
    <property type="match status" value="1"/>
</dbReference>
<evidence type="ECO:0000256" key="6">
    <source>
        <dbReference type="ARBA" id="ARBA00022917"/>
    </source>
</evidence>
<dbReference type="SMART" id="SM00838">
    <property type="entry name" value="EFG_C"/>
    <property type="match status" value="1"/>
</dbReference>
<dbReference type="PANTHER" id="PTHR43636">
    <property type="entry name" value="ELONGATION FACTOR G, MITOCHONDRIAL"/>
    <property type="match status" value="1"/>
</dbReference>
<gene>
    <name evidence="11" type="ORF">PSACC_03534</name>
</gene>
<dbReference type="Gene3D" id="3.30.70.240">
    <property type="match status" value="1"/>
</dbReference>
<dbReference type="Pfam" id="PF03764">
    <property type="entry name" value="EFG_IV"/>
    <property type="match status" value="1"/>
</dbReference>
<keyword evidence="8" id="KW-0342">GTP-binding</keyword>
<dbReference type="PROSITE" id="PS00301">
    <property type="entry name" value="G_TR_1"/>
    <property type="match status" value="1"/>
</dbReference>
<dbReference type="PRINTS" id="PR00315">
    <property type="entry name" value="ELONGATNFCT"/>
</dbReference>
<dbReference type="InterPro" id="IPR005225">
    <property type="entry name" value="Small_GTP-bd"/>
</dbReference>
<dbReference type="InterPro" id="IPR035649">
    <property type="entry name" value="EFG_V"/>
</dbReference>
<dbReference type="SUPFAM" id="SSF54980">
    <property type="entry name" value="EF-G C-terminal domain-like"/>
    <property type="match status" value="2"/>
</dbReference>
<dbReference type="InterPro" id="IPR009022">
    <property type="entry name" value="EFG_III"/>
</dbReference>
<dbReference type="InterPro" id="IPR041095">
    <property type="entry name" value="EFG_II"/>
</dbReference>
<evidence type="ECO:0000256" key="1">
    <source>
        <dbReference type="ARBA" id="ARBA00004173"/>
    </source>
</evidence>
<dbReference type="FunFam" id="3.30.70.870:FF:000001">
    <property type="entry name" value="Elongation factor G"/>
    <property type="match status" value="1"/>
</dbReference>
<dbReference type="InterPro" id="IPR031157">
    <property type="entry name" value="G_TR_CS"/>
</dbReference>
<dbReference type="Pfam" id="PF14492">
    <property type="entry name" value="EFG_III"/>
    <property type="match status" value="1"/>
</dbReference>
<comment type="caution">
    <text evidence="11">The sequence shown here is derived from an EMBL/GenBank/DDBJ whole genome shotgun (WGS) entry which is preliminary data.</text>
</comment>
<dbReference type="PROSITE" id="PS51722">
    <property type="entry name" value="G_TR_2"/>
    <property type="match status" value="1"/>
</dbReference>
<evidence type="ECO:0000256" key="7">
    <source>
        <dbReference type="ARBA" id="ARBA00023128"/>
    </source>
</evidence>
<dbReference type="NCBIfam" id="NF009381">
    <property type="entry name" value="PRK12740.1-5"/>
    <property type="match status" value="1"/>
</dbReference>
<dbReference type="FunFam" id="3.40.50.300:FF:000514">
    <property type="entry name" value="Ribosome-releasing factor 2, mitochondrial"/>
    <property type="match status" value="1"/>
</dbReference>
<dbReference type="FunFam" id="3.30.230.10:FF:000003">
    <property type="entry name" value="Elongation factor G"/>
    <property type="match status" value="1"/>
</dbReference>
<dbReference type="InterPro" id="IPR000795">
    <property type="entry name" value="T_Tr_GTP-bd_dom"/>
</dbReference>
<dbReference type="HAMAP" id="MF_00054_B">
    <property type="entry name" value="EF_G_EF_2_B"/>
    <property type="match status" value="1"/>
</dbReference>
<dbReference type="InterPro" id="IPR000640">
    <property type="entry name" value="EFG_V-like"/>
</dbReference>
<dbReference type="CDD" id="cd04097">
    <property type="entry name" value="mtEFG1_C"/>
    <property type="match status" value="1"/>
</dbReference>
<evidence type="ECO:0000259" key="10">
    <source>
        <dbReference type="PROSITE" id="PS51722"/>
    </source>
</evidence>
<dbReference type="AlphaFoldDB" id="A0A2H9TG09"/>
<dbReference type="FunFam" id="3.30.70.240:FF:000001">
    <property type="entry name" value="Elongation factor G"/>
    <property type="match status" value="1"/>
</dbReference>
<dbReference type="Pfam" id="PF00679">
    <property type="entry name" value="EFG_C"/>
    <property type="match status" value="1"/>
</dbReference>
<sequence>MDSMDLEREKGITIQSAATYCHWTGKNINIIDTPGHVDFTIEVERALRVLDSAILVLCGVSGVQSQTMTVDRQMKRYDIPRIAFINKLDRLGANPFNVIDKMRSKLKHNAAAVQIPIGTEDAHVGVVDLVRERALYFHGPDQIIEKDIPEDLKALARAKRSELVSVLANVDDQIAEYFLLEQDPPVEELKAAIRRATISRSMIPVFMGAAYKNVGVQLLLNGVIDYLPNPAEVTNSAYDCQSKEKLQMSTVSEAPFVGLAFKLEESKFGQLTYMRIYQGKLVRGAYIVNVANGKKVKVPRLVRMHANEMEDVDEVGAGEICAMFGVECASGDTFTDGTVRATMSPMHVPEPVISLAIRPTAKDNPNFTKALARFQKEDPTFRVHIDSESHETIISGMGELHLEIYVERMKREYNCPCTTGKPQVAFRETITSRAEFDYTHKKQSGGAGQFGRVAGYIEPVGDWYGEATDDVSRFNNVFVNQVVGGAIPTEYITACEKGFNEATLKGSIIGHPVVGTRIVLLDGSSHVVDSNEYSFRSATIQGFRQAVAKAKPAILEPIMKVSITVPVEFQGAVMGTINKKKGLIVDTDTQDDFLVITADVPLNNMFGYSTELRSLTQGKGEFSMEYKTYAPVAS</sequence>
<dbReference type="Pfam" id="PF00009">
    <property type="entry name" value="GTP_EFTU"/>
    <property type="match status" value="1"/>
</dbReference>
<dbReference type="InterPro" id="IPR005517">
    <property type="entry name" value="Transl_elong_EFG/EF2_IV"/>
</dbReference>
<name>A0A2H9TG09_9FUNG</name>
<dbReference type="FunFam" id="2.40.30.10:FF:000022">
    <property type="entry name" value="Elongation factor G, mitochondrial"/>
    <property type="match status" value="1"/>
</dbReference>
<dbReference type="GO" id="GO:0005525">
    <property type="term" value="F:GTP binding"/>
    <property type="evidence" value="ECO:0007669"/>
    <property type="project" value="UniProtKB-KW"/>
</dbReference>
<evidence type="ECO:0000256" key="3">
    <source>
        <dbReference type="ARBA" id="ARBA00017891"/>
    </source>
</evidence>
<keyword evidence="6" id="KW-0648">Protein biosynthesis</keyword>
<dbReference type="SUPFAM" id="SSF52540">
    <property type="entry name" value="P-loop containing nucleoside triphosphate hydrolases"/>
    <property type="match status" value="1"/>
</dbReference>
<dbReference type="SMART" id="SM00889">
    <property type="entry name" value="EFG_IV"/>
    <property type="match status" value="1"/>
</dbReference>
<dbReference type="InterPro" id="IPR035647">
    <property type="entry name" value="EFG_III/V"/>
</dbReference>
<evidence type="ECO:0000256" key="4">
    <source>
        <dbReference type="ARBA" id="ARBA00022741"/>
    </source>
</evidence>
<evidence type="ECO:0000313" key="12">
    <source>
        <dbReference type="Proteomes" id="UP000240830"/>
    </source>
</evidence>
<organism evidence="11 12">
    <name type="scientific">Paramicrosporidium saccamoebae</name>
    <dbReference type="NCBI Taxonomy" id="1246581"/>
    <lineage>
        <taxon>Eukaryota</taxon>
        <taxon>Fungi</taxon>
        <taxon>Fungi incertae sedis</taxon>
        <taxon>Cryptomycota</taxon>
        <taxon>Cryptomycota incertae sedis</taxon>
        <taxon>Paramicrosporidium</taxon>
    </lineage>
</organism>
<evidence type="ECO:0000256" key="9">
    <source>
        <dbReference type="ARBA" id="ARBA00024731"/>
    </source>
</evidence>
<comment type="function">
    <text evidence="9">Catalyzes the GTP-dependent ribosomal translocation step during translation elongation. During this step, the ribosome changes from the pre-translocational (PRE) to the post-translocational (POST) state as the newly formed A-site-bound peptidyl-tRNA and P-site-bound deacylated tRNA move to the P and E sites, respectively. Catalyzes the coordinated movement of the two tRNA molecules, the mRNA and conformational changes in the ribosome.</text>
</comment>
<dbReference type="GO" id="GO:0003924">
    <property type="term" value="F:GTPase activity"/>
    <property type="evidence" value="ECO:0007669"/>
    <property type="project" value="InterPro"/>
</dbReference>
<dbReference type="GO" id="GO:0070125">
    <property type="term" value="P:mitochondrial translational elongation"/>
    <property type="evidence" value="ECO:0007669"/>
    <property type="project" value="TreeGrafter"/>
</dbReference>
<dbReference type="InterPro" id="IPR004540">
    <property type="entry name" value="Transl_elong_EFG/EF2"/>
</dbReference>
<evidence type="ECO:0000313" key="11">
    <source>
        <dbReference type="EMBL" id="PJF16629.1"/>
    </source>
</evidence>
<dbReference type="CDD" id="cd01434">
    <property type="entry name" value="EFG_mtEFG1_IV"/>
    <property type="match status" value="1"/>
</dbReference>
<evidence type="ECO:0000256" key="5">
    <source>
        <dbReference type="ARBA" id="ARBA00022768"/>
    </source>
</evidence>
<dbReference type="OrthoDB" id="198619at2759"/>
<comment type="similarity">
    <text evidence="2">Belongs to the TRAFAC class translation factor GTPase superfamily. Classic translation factor GTPase family. EF-G/EF-2 subfamily.</text>
</comment>
<keyword evidence="7" id="KW-0496">Mitochondrion</keyword>
<dbReference type="CDD" id="cd16262">
    <property type="entry name" value="EFG_III"/>
    <property type="match status" value="1"/>
</dbReference>
<proteinExistence type="inferred from homology"/>
<feature type="non-terminal residue" evidence="11">
    <location>
        <position position="634"/>
    </location>
</feature>
<dbReference type="Gene3D" id="3.30.70.870">
    <property type="entry name" value="Elongation Factor G (Translational Gtpase), domain 3"/>
    <property type="match status" value="1"/>
</dbReference>
<dbReference type="STRING" id="1246581.A0A2H9TG09"/>
<dbReference type="NCBIfam" id="TIGR00231">
    <property type="entry name" value="small_GTP"/>
    <property type="match status" value="1"/>
</dbReference>
<dbReference type="SUPFAM" id="SSF50447">
    <property type="entry name" value="Translation proteins"/>
    <property type="match status" value="1"/>
</dbReference>
<dbReference type="InterPro" id="IPR004161">
    <property type="entry name" value="EFTu-like_2"/>
</dbReference>
<dbReference type="Pfam" id="PF03144">
    <property type="entry name" value="GTP_EFTU_D2"/>
    <property type="match status" value="1"/>
</dbReference>
<comment type="subcellular location">
    <subcellularLocation>
        <location evidence="1">Mitochondrion</location>
    </subcellularLocation>
</comment>
<dbReference type="InterPro" id="IPR014721">
    <property type="entry name" value="Ribsml_uS5_D2-typ_fold_subgr"/>
</dbReference>
<dbReference type="Gene3D" id="3.40.50.300">
    <property type="entry name" value="P-loop containing nucleotide triphosphate hydrolases"/>
    <property type="match status" value="1"/>
</dbReference>
<dbReference type="EMBL" id="MTSL01000213">
    <property type="protein sequence ID" value="PJF16629.1"/>
    <property type="molecule type" value="Genomic_DNA"/>
</dbReference>
<keyword evidence="12" id="KW-1185">Reference proteome</keyword>
<dbReference type="InterPro" id="IPR009000">
    <property type="entry name" value="Transl_B-barrel_sf"/>
</dbReference>
<dbReference type="Proteomes" id="UP000240830">
    <property type="component" value="Unassembled WGS sequence"/>
</dbReference>
<dbReference type="NCBIfam" id="TIGR00484">
    <property type="entry name" value="EF-G"/>
    <property type="match status" value="1"/>
</dbReference>
<dbReference type="SUPFAM" id="SSF54211">
    <property type="entry name" value="Ribosomal protein S5 domain 2-like"/>
    <property type="match status" value="1"/>
</dbReference>
<dbReference type="CDD" id="cd01886">
    <property type="entry name" value="EF-G"/>
    <property type="match status" value="1"/>
</dbReference>
<dbReference type="GO" id="GO:0003746">
    <property type="term" value="F:translation elongation factor activity"/>
    <property type="evidence" value="ECO:0007669"/>
    <property type="project" value="UniProtKB-KW"/>
</dbReference>
<evidence type="ECO:0000256" key="2">
    <source>
        <dbReference type="ARBA" id="ARBA00005870"/>
    </source>
</evidence>
<dbReference type="InterPro" id="IPR020568">
    <property type="entry name" value="Ribosomal_Su5_D2-typ_SF"/>
</dbReference>
<dbReference type="InterPro" id="IPR027417">
    <property type="entry name" value="P-loop_NTPase"/>
</dbReference>
<dbReference type="GO" id="GO:0005759">
    <property type="term" value="C:mitochondrial matrix"/>
    <property type="evidence" value="ECO:0007669"/>
    <property type="project" value="UniProtKB-ARBA"/>
</dbReference>
<feature type="domain" description="Tr-type G" evidence="10">
    <location>
        <begin position="1"/>
        <end position="231"/>
    </location>
</feature>
<keyword evidence="4" id="KW-0547">Nucleotide-binding</keyword>
<evidence type="ECO:0000256" key="8">
    <source>
        <dbReference type="ARBA" id="ARBA00023134"/>
    </source>
</evidence>
<dbReference type="PANTHER" id="PTHR43636:SF2">
    <property type="entry name" value="ELONGATION FACTOR G, MITOCHONDRIAL"/>
    <property type="match status" value="1"/>
</dbReference>
<dbReference type="CDD" id="cd04091">
    <property type="entry name" value="mtEFG1_II_like"/>
    <property type="match status" value="1"/>
</dbReference>
<dbReference type="Gene3D" id="2.40.30.10">
    <property type="entry name" value="Translation factors"/>
    <property type="match status" value="1"/>
</dbReference>
<dbReference type="InterPro" id="IPR047872">
    <property type="entry name" value="EFG_IV"/>
</dbReference>